<dbReference type="Pfam" id="PF00806">
    <property type="entry name" value="PUF"/>
    <property type="match status" value="7"/>
</dbReference>
<protein>
    <recommendedName>
        <fullName evidence="4">PUM-HD domain-containing protein</fullName>
    </recommendedName>
</protein>
<dbReference type="GO" id="GO:0003730">
    <property type="term" value="F:mRNA 3'-UTR binding"/>
    <property type="evidence" value="ECO:0007669"/>
    <property type="project" value="TreeGrafter"/>
</dbReference>
<keyword evidence="6" id="KW-1185">Reference proteome</keyword>
<dbReference type="InterPro" id="IPR033133">
    <property type="entry name" value="PUM-HD"/>
</dbReference>
<dbReference type="EMBL" id="BRXW01000081">
    <property type="protein sequence ID" value="GMI05087.1"/>
    <property type="molecule type" value="Genomic_DNA"/>
</dbReference>
<organism evidence="5 6">
    <name type="scientific">Triparma laevis f. longispina</name>
    <dbReference type="NCBI Taxonomy" id="1714387"/>
    <lineage>
        <taxon>Eukaryota</taxon>
        <taxon>Sar</taxon>
        <taxon>Stramenopiles</taxon>
        <taxon>Ochrophyta</taxon>
        <taxon>Bolidophyceae</taxon>
        <taxon>Parmales</taxon>
        <taxon>Triparmaceae</taxon>
        <taxon>Triparma</taxon>
    </lineage>
</organism>
<dbReference type="PROSITE" id="PS50303">
    <property type="entry name" value="PUM_HD"/>
    <property type="match status" value="1"/>
</dbReference>
<sequence length="368" mass="40763">MLLTFKSHLANIEPATARPPTNHKSRGAAKHAREQIGSSSSLSSSTLTSFPYSHVRPNLMQFALDQHGSRLVQHHLNNPSPALLAQITSDCLPHLFTLSTDVFGNYIVQKIISLTALLLAPVSHFLVKNVMPLIKDQYGCRVVQAALIHVDLLRTIVHSIIEQGQLEAMLTHVNANHVLQKAVLLSTASIISPSLTPASIRRLSLDQYGCRVIQRMIESGWGEGVNWNIEECINHQYGNYIIQHLACYGDTVSKIKIFRSIMNLGLIPLCRQKYSSNVIEKLLVHGSQEQISCISSVLCTQSGGPANANYNCVKLVTDPFGNYVVRKAMDVDGGMVQDIMTRAIEVYRGNTYAKRVVAKIEKVREFVV</sequence>
<evidence type="ECO:0000313" key="5">
    <source>
        <dbReference type="EMBL" id="GMI05087.1"/>
    </source>
</evidence>
<comment type="caution">
    <text evidence="5">The sequence shown here is derived from an EMBL/GenBank/DDBJ whole genome shotgun (WGS) entry which is preliminary data.</text>
</comment>
<dbReference type="PANTHER" id="PTHR12537:SF12">
    <property type="entry name" value="MATERNAL PROTEIN PUMILIO"/>
    <property type="match status" value="1"/>
</dbReference>
<evidence type="ECO:0000256" key="3">
    <source>
        <dbReference type="SAM" id="MobiDB-lite"/>
    </source>
</evidence>
<dbReference type="OrthoDB" id="668540at2759"/>
<accession>A0A9W7C8A2</accession>
<keyword evidence="1" id="KW-0677">Repeat</keyword>
<evidence type="ECO:0000313" key="6">
    <source>
        <dbReference type="Proteomes" id="UP001165122"/>
    </source>
</evidence>
<evidence type="ECO:0000256" key="2">
    <source>
        <dbReference type="PROSITE-ProRule" id="PRU00317"/>
    </source>
</evidence>
<dbReference type="GO" id="GO:0010608">
    <property type="term" value="P:post-transcriptional regulation of gene expression"/>
    <property type="evidence" value="ECO:0007669"/>
    <property type="project" value="TreeGrafter"/>
</dbReference>
<feature type="region of interest" description="Disordered" evidence="3">
    <location>
        <begin position="13"/>
        <end position="45"/>
    </location>
</feature>
<dbReference type="AlphaFoldDB" id="A0A9W7C8A2"/>
<name>A0A9W7C8A2_9STRA</name>
<dbReference type="SMART" id="SM00025">
    <property type="entry name" value="Pumilio"/>
    <property type="match status" value="7"/>
</dbReference>
<reference evidence="6" key="1">
    <citation type="journal article" date="2023" name="Commun. Biol.">
        <title>Genome analysis of Parmales, the sister group of diatoms, reveals the evolutionary specialization of diatoms from phago-mixotrophs to photoautotrophs.</title>
        <authorList>
            <person name="Ban H."/>
            <person name="Sato S."/>
            <person name="Yoshikawa S."/>
            <person name="Yamada K."/>
            <person name="Nakamura Y."/>
            <person name="Ichinomiya M."/>
            <person name="Sato N."/>
            <person name="Blanc-Mathieu R."/>
            <person name="Endo H."/>
            <person name="Kuwata A."/>
            <person name="Ogata H."/>
        </authorList>
    </citation>
    <scope>NUCLEOTIDE SEQUENCE [LARGE SCALE GENOMIC DNA]</scope>
    <source>
        <strain evidence="6">NIES 3700</strain>
    </source>
</reference>
<feature type="repeat" description="Pumilio" evidence="2">
    <location>
        <begin position="124"/>
        <end position="162"/>
    </location>
</feature>
<dbReference type="InterPro" id="IPR016024">
    <property type="entry name" value="ARM-type_fold"/>
</dbReference>
<dbReference type="PANTHER" id="PTHR12537">
    <property type="entry name" value="RNA BINDING PROTEIN PUMILIO-RELATED"/>
    <property type="match status" value="1"/>
</dbReference>
<dbReference type="PROSITE" id="PS50302">
    <property type="entry name" value="PUM"/>
    <property type="match status" value="3"/>
</dbReference>
<dbReference type="Proteomes" id="UP001165122">
    <property type="component" value="Unassembled WGS sequence"/>
</dbReference>
<dbReference type="Gene3D" id="1.25.10.10">
    <property type="entry name" value="Leucine-rich Repeat Variant"/>
    <property type="match status" value="1"/>
</dbReference>
<gene>
    <name evidence="5" type="ORF">TrLO_g2239</name>
</gene>
<evidence type="ECO:0000259" key="4">
    <source>
        <dbReference type="PROSITE" id="PS50303"/>
    </source>
</evidence>
<dbReference type="InterPro" id="IPR001313">
    <property type="entry name" value="Pumilio_RNA-bd_rpt"/>
</dbReference>
<dbReference type="GO" id="GO:0005737">
    <property type="term" value="C:cytoplasm"/>
    <property type="evidence" value="ECO:0007669"/>
    <property type="project" value="TreeGrafter"/>
</dbReference>
<feature type="repeat" description="Pumilio" evidence="2">
    <location>
        <begin position="54"/>
        <end position="89"/>
    </location>
</feature>
<feature type="compositionally biased region" description="Basic residues" evidence="3">
    <location>
        <begin position="21"/>
        <end position="30"/>
    </location>
</feature>
<feature type="repeat" description="Pumilio" evidence="2">
    <location>
        <begin position="194"/>
        <end position="230"/>
    </location>
</feature>
<dbReference type="InterPro" id="IPR011989">
    <property type="entry name" value="ARM-like"/>
</dbReference>
<feature type="domain" description="PUM-HD" evidence="4">
    <location>
        <begin position="28"/>
        <end position="368"/>
    </location>
</feature>
<proteinExistence type="predicted"/>
<evidence type="ECO:0000256" key="1">
    <source>
        <dbReference type="ARBA" id="ARBA00022737"/>
    </source>
</evidence>
<dbReference type="SUPFAM" id="SSF48371">
    <property type="entry name" value="ARM repeat"/>
    <property type="match status" value="1"/>
</dbReference>